<dbReference type="InParanoid" id="A0A420XTL0"/>
<organism evidence="8 9">
    <name type="scientific">Motilibacter peucedani</name>
    <dbReference type="NCBI Taxonomy" id="598650"/>
    <lineage>
        <taxon>Bacteria</taxon>
        <taxon>Bacillati</taxon>
        <taxon>Actinomycetota</taxon>
        <taxon>Actinomycetes</taxon>
        <taxon>Motilibacterales</taxon>
        <taxon>Motilibacteraceae</taxon>
        <taxon>Motilibacter</taxon>
    </lineage>
</organism>
<feature type="modified residue" description="4-aspartylphosphate" evidence="5">
    <location>
        <position position="57"/>
    </location>
</feature>
<dbReference type="PANTHER" id="PTHR43214:SF24">
    <property type="entry name" value="TRANSCRIPTIONAL REGULATORY PROTEIN NARL-RELATED"/>
    <property type="match status" value="1"/>
</dbReference>
<dbReference type="InterPro" id="IPR058245">
    <property type="entry name" value="NreC/VraR/RcsB-like_REC"/>
</dbReference>
<dbReference type="SMART" id="SM00448">
    <property type="entry name" value="REC"/>
    <property type="match status" value="1"/>
</dbReference>
<evidence type="ECO:0000313" key="8">
    <source>
        <dbReference type="EMBL" id="RKS80154.1"/>
    </source>
</evidence>
<dbReference type="CDD" id="cd06170">
    <property type="entry name" value="LuxR_C_like"/>
    <property type="match status" value="1"/>
</dbReference>
<feature type="domain" description="HTH luxR-type" evidence="6">
    <location>
        <begin position="154"/>
        <end position="225"/>
    </location>
</feature>
<dbReference type="PROSITE" id="PS50110">
    <property type="entry name" value="RESPONSE_REGULATORY"/>
    <property type="match status" value="1"/>
</dbReference>
<evidence type="ECO:0000256" key="2">
    <source>
        <dbReference type="ARBA" id="ARBA00023015"/>
    </source>
</evidence>
<evidence type="ECO:0000256" key="1">
    <source>
        <dbReference type="ARBA" id="ARBA00022553"/>
    </source>
</evidence>
<dbReference type="PROSITE" id="PS50043">
    <property type="entry name" value="HTH_LUXR_2"/>
    <property type="match status" value="1"/>
</dbReference>
<keyword evidence="1 5" id="KW-0597">Phosphoprotein</keyword>
<dbReference type="Gene3D" id="3.40.50.2300">
    <property type="match status" value="1"/>
</dbReference>
<dbReference type="AlphaFoldDB" id="A0A420XTL0"/>
<dbReference type="GO" id="GO:0006355">
    <property type="term" value="P:regulation of DNA-templated transcription"/>
    <property type="evidence" value="ECO:0007669"/>
    <property type="project" value="InterPro"/>
</dbReference>
<dbReference type="OrthoDB" id="9808843at2"/>
<dbReference type="InterPro" id="IPR000792">
    <property type="entry name" value="Tscrpt_reg_LuxR_C"/>
</dbReference>
<sequence>MTERIRVVMAEDNLLVREGVRGILAAEPGLELVAVCADATELRSAVAAHDPDVVVTDIHMPPLLDDDGIAVARELRRDRPGTGVVVLSSRDDPQHALDLLQEGAAGRAYLLKERVAEPGQLVAAVQEVARGGSVIDPRVVESLLGAGSRPRTPAGPRLGLLSPREREVLELMATGANNAAIAARLHVTVRGVERHINALFGKLGLGAEPDYHSRVRAVLLYLAQS</sequence>
<name>A0A420XTL0_9ACTN</name>
<evidence type="ECO:0000256" key="5">
    <source>
        <dbReference type="PROSITE-ProRule" id="PRU00169"/>
    </source>
</evidence>
<dbReference type="GO" id="GO:0000160">
    <property type="term" value="P:phosphorelay signal transduction system"/>
    <property type="evidence" value="ECO:0007669"/>
    <property type="project" value="InterPro"/>
</dbReference>
<protein>
    <submittedName>
        <fullName evidence="8">DNA-binding NarL/FixJ family response regulator</fullName>
    </submittedName>
</protein>
<evidence type="ECO:0000259" key="6">
    <source>
        <dbReference type="PROSITE" id="PS50043"/>
    </source>
</evidence>
<dbReference type="InterPro" id="IPR001789">
    <property type="entry name" value="Sig_transdc_resp-reg_receiver"/>
</dbReference>
<gene>
    <name evidence="8" type="ORF">CLV35_0575</name>
</gene>
<dbReference type="InterPro" id="IPR016032">
    <property type="entry name" value="Sig_transdc_resp-reg_C-effctor"/>
</dbReference>
<accession>A0A420XTL0</accession>
<dbReference type="EMBL" id="RBWV01000009">
    <property type="protein sequence ID" value="RKS80154.1"/>
    <property type="molecule type" value="Genomic_DNA"/>
</dbReference>
<dbReference type="PRINTS" id="PR00038">
    <property type="entry name" value="HTHLUXR"/>
</dbReference>
<dbReference type="PANTHER" id="PTHR43214">
    <property type="entry name" value="TWO-COMPONENT RESPONSE REGULATOR"/>
    <property type="match status" value="1"/>
</dbReference>
<feature type="domain" description="Response regulatory" evidence="7">
    <location>
        <begin position="6"/>
        <end position="129"/>
    </location>
</feature>
<keyword evidence="3 8" id="KW-0238">DNA-binding</keyword>
<dbReference type="Pfam" id="PF00196">
    <property type="entry name" value="GerE"/>
    <property type="match status" value="1"/>
</dbReference>
<dbReference type="SUPFAM" id="SSF46894">
    <property type="entry name" value="C-terminal effector domain of the bipartite response regulators"/>
    <property type="match status" value="1"/>
</dbReference>
<dbReference type="RefSeq" id="WP_121192321.1">
    <property type="nucleotide sequence ID" value="NZ_RBWV01000009.1"/>
</dbReference>
<keyword evidence="4" id="KW-0804">Transcription</keyword>
<evidence type="ECO:0000259" key="7">
    <source>
        <dbReference type="PROSITE" id="PS50110"/>
    </source>
</evidence>
<dbReference type="CDD" id="cd17535">
    <property type="entry name" value="REC_NarL-like"/>
    <property type="match status" value="1"/>
</dbReference>
<keyword evidence="9" id="KW-1185">Reference proteome</keyword>
<dbReference type="InterPro" id="IPR039420">
    <property type="entry name" value="WalR-like"/>
</dbReference>
<dbReference type="SMART" id="SM00421">
    <property type="entry name" value="HTH_LUXR"/>
    <property type="match status" value="1"/>
</dbReference>
<evidence type="ECO:0000256" key="3">
    <source>
        <dbReference type="ARBA" id="ARBA00023125"/>
    </source>
</evidence>
<dbReference type="GO" id="GO:0003677">
    <property type="term" value="F:DNA binding"/>
    <property type="evidence" value="ECO:0007669"/>
    <property type="project" value="UniProtKB-KW"/>
</dbReference>
<dbReference type="Proteomes" id="UP000281955">
    <property type="component" value="Unassembled WGS sequence"/>
</dbReference>
<proteinExistence type="predicted"/>
<comment type="caution">
    <text evidence="8">The sequence shown here is derived from an EMBL/GenBank/DDBJ whole genome shotgun (WGS) entry which is preliminary data.</text>
</comment>
<reference evidence="8 9" key="1">
    <citation type="submission" date="2018-10" db="EMBL/GenBank/DDBJ databases">
        <title>Genomic Encyclopedia of Archaeal and Bacterial Type Strains, Phase II (KMG-II): from individual species to whole genera.</title>
        <authorList>
            <person name="Goeker M."/>
        </authorList>
    </citation>
    <scope>NUCLEOTIDE SEQUENCE [LARGE SCALE GENOMIC DNA]</scope>
    <source>
        <strain evidence="8 9">RP-AC37</strain>
    </source>
</reference>
<evidence type="ECO:0000313" key="9">
    <source>
        <dbReference type="Proteomes" id="UP000281955"/>
    </source>
</evidence>
<keyword evidence="2" id="KW-0805">Transcription regulation</keyword>
<dbReference type="SUPFAM" id="SSF52172">
    <property type="entry name" value="CheY-like"/>
    <property type="match status" value="1"/>
</dbReference>
<dbReference type="Pfam" id="PF00072">
    <property type="entry name" value="Response_reg"/>
    <property type="match status" value="1"/>
</dbReference>
<dbReference type="InterPro" id="IPR011006">
    <property type="entry name" value="CheY-like_superfamily"/>
</dbReference>
<evidence type="ECO:0000256" key="4">
    <source>
        <dbReference type="ARBA" id="ARBA00023163"/>
    </source>
</evidence>